<dbReference type="Proteomes" id="UP000198841">
    <property type="component" value="Unassembled WGS sequence"/>
</dbReference>
<gene>
    <name evidence="1" type="ORF">SAMN05518863_106114</name>
</gene>
<proteinExistence type="predicted"/>
<dbReference type="RefSeq" id="WP_091003807.1">
    <property type="nucleotide sequence ID" value="NZ_FOSD01000006.1"/>
</dbReference>
<organism evidence="1 2">
    <name type="scientific">Candidatus Pantoea symbiotica</name>
    <dbReference type="NCBI Taxonomy" id="1884370"/>
    <lineage>
        <taxon>Bacteria</taxon>
        <taxon>Pseudomonadati</taxon>
        <taxon>Pseudomonadota</taxon>
        <taxon>Gammaproteobacteria</taxon>
        <taxon>Enterobacterales</taxon>
        <taxon>Erwiniaceae</taxon>
        <taxon>Pantoea</taxon>
    </lineage>
</organism>
<sequence length="220" mass="24189">MAKGDQNDFYTRLRVLLPPAWFAEESTILNGPLSACAAALSWCYTLYLYAKTQIRISSASDGWLDMAAYDFFGNSLTRPVDMTDDVFRTVIKRALLRERGTRQAINDVLAELTGNSPTIFEPQRVQDTGAYSRPTMGYGAAGGYGSSLLPYQAFVTVQRSKKAGIPWVAGYRTSTAAYGQSSQGEYVSREMVAGSITDAQIYAAIEAVKMEGTLVWVRLQ</sequence>
<dbReference type="EMBL" id="FOSD01000006">
    <property type="protein sequence ID" value="SFK32269.1"/>
    <property type="molecule type" value="Genomic_DNA"/>
</dbReference>
<dbReference type="PIRSF" id="PIRSF028438">
    <property type="entry name" value="UCP028438"/>
    <property type="match status" value="1"/>
</dbReference>
<accession>A0A1I3YLN5</accession>
<evidence type="ECO:0000313" key="2">
    <source>
        <dbReference type="Proteomes" id="UP000198841"/>
    </source>
</evidence>
<evidence type="ECO:0000313" key="1">
    <source>
        <dbReference type="EMBL" id="SFK32269.1"/>
    </source>
</evidence>
<name>A0A1I3YLN5_9GAMM</name>
<keyword evidence="2" id="KW-1185">Reference proteome</keyword>
<protein>
    <submittedName>
        <fullName evidence="1">Uncharacterized protein</fullName>
    </submittedName>
</protein>
<reference evidence="1 2" key="1">
    <citation type="submission" date="2016-10" db="EMBL/GenBank/DDBJ databases">
        <authorList>
            <person name="Varghese N."/>
            <person name="Submissions S."/>
        </authorList>
    </citation>
    <scope>NUCLEOTIDE SEQUENCE [LARGE SCALE GENOMIC DNA]</scope>
    <source>
        <strain evidence="1 2">YR512</strain>
    </source>
</reference>
<comment type="caution">
    <text evidence="1">The sequence shown here is derived from an EMBL/GenBank/DDBJ whole genome shotgun (WGS) entry which is preliminary data.</text>
</comment>
<dbReference type="InterPro" id="IPR016884">
    <property type="entry name" value="UCP028438"/>
</dbReference>